<dbReference type="AlphaFoldDB" id="A0AAV2EVQ6"/>
<proteinExistence type="predicted"/>
<accession>A0AAV2EVQ6</accession>
<gene>
    <name evidence="2" type="ORF">LTRI10_LOCUS30518</name>
</gene>
<evidence type="ECO:0000313" key="3">
    <source>
        <dbReference type="Proteomes" id="UP001497516"/>
    </source>
</evidence>
<feature type="region of interest" description="Disordered" evidence="1">
    <location>
        <begin position="37"/>
        <end position="72"/>
    </location>
</feature>
<keyword evidence="3" id="KW-1185">Reference proteome</keyword>
<organism evidence="2 3">
    <name type="scientific">Linum trigynum</name>
    <dbReference type="NCBI Taxonomy" id="586398"/>
    <lineage>
        <taxon>Eukaryota</taxon>
        <taxon>Viridiplantae</taxon>
        <taxon>Streptophyta</taxon>
        <taxon>Embryophyta</taxon>
        <taxon>Tracheophyta</taxon>
        <taxon>Spermatophyta</taxon>
        <taxon>Magnoliopsida</taxon>
        <taxon>eudicotyledons</taxon>
        <taxon>Gunneridae</taxon>
        <taxon>Pentapetalae</taxon>
        <taxon>rosids</taxon>
        <taxon>fabids</taxon>
        <taxon>Malpighiales</taxon>
        <taxon>Linaceae</taxon>
        <taxon>Linum</taxon>
    </lineage>
</organism>
<name>A0AAV2EVQ6_9ROSI</name>
<dbReference type="Proteomes" id="UP001497516">
    <property type="component" value="Chromosome 5"/>
</dbReference>
<sequence>MGIYPRDDKQRAGLVFLLCIWPGCFFKGRRAGTIFSSGADHHRKSDSSRTTTIAQTLGPSPVADSYSNSLSSPPLDPSGLLCIDRAHPPGRRQSHHNRTSLDLLIDRCHRRSRLHLRRHQSSPLWPPTSTTLSTVERKGRGRKVAERRYYFYKY</sequence>
<dbReference type="EMBL" id="OZ034818">
    <property type="protein sequence ID" value="CAL1389678.1"/>
    <property type="molecule type" value="Genomic_DNA"/>
</dbReference>
<evidence type="ECO:0000256" key="1">
    <source>
        <dbReference type="SAM" id="MobiDB-lite"/>
    </source>
</evidence>
<reference evidence="2 3" key="1">
    <citation type="submission" date="2024-04" db="EMBL/GenBank/DDBJ databases">
        <authorList>
            <person name="Fracassetti M."/>
        </authorList>
    </citation>
    <scope>NUCLEOTIDE SEQUENCE [LARGE SCALE GENOMIC DNA]</scope>
</reference>
<protein>
    <submittedName>
        <fullName evidence="2">Uncharacterized protein</fullName>
    </submittedName>
</protein>
<evidence type="ECO:0000313" key="2">
    <source>
        <dbReference type="EMBL" id="CAL1389678.1"/>
    </source>
</evidence>
<feature type="compositionally biased region" description="Polar residues" evidence="1">
    <location>
        <begin position="48"/>
        <end position="58"/>
    </location>
</feature>